<dbReference type="EMBL" id="CP038015">
    <property type="protein sequence ID" value="QBP40291.1"/>
    <property type="molecule type" value="Genomic_DNA"/>
</dbReference>
<keyword evidence="1" id="KW-0812">Transmembrane</keyword>
<feature type="transmembrane region" description="Helical" evidence="1">
    <location>
        <begin position="101"/>
        <end position="120"/>
    </location>
</feature>
<keyword evidence="4" id="KW-1185">Reference proteome</keyword>
<organism evidence="3 4">
    <name type="scientific">Paenisporosarcina antarctica</name>
    <dbReference type="NCBI Taxonomy" id="417367"/>
    <lineage>
        <taxon>Bacteria</taxon>
        <taxon>Bacillati</taxon>
        <taxon>Bacillota</taxon>
        <taxon>Bacilli</taxon>
        <taxon>Bacillales</taxon>
        <taxon>Caryophanaceae</taxon>
        <taxon>Paenisporosarcina</taxon>
    </lineage>
</organism>
<dbReference type="Proteomes" id="UP000294292">
    <property type="component" value="Chromosome"/>
</dbReference>
<dbReference type="Pfam" id="PF13038">
    <property type="entry name" value="DUF3899"/>
    <property type="match status" value="1"/>
</dbReference>
<dbReference type="OrthoDB" id="2428269at2"/>
<accession>A0A4P6ZVC2</accession>
<feature type="transmembrane region" description="Helical" evidence="1">
    <location>
        <begin position="7"/>
        <end position="23"/>
    </location>
</feature>
<gene>
    <name evidence="3" type="ORF">E2636_03610</name>
</gene>
<evidence type="ECO:0000256" key="1">
    <source>
        <dbReference type="SAM" id="Phobius"/>
    </source>
</evidence>
<dbReference type="AlphaFoldDB" id="A0A4P6ZVC2"/>
<dbReference type="KEGG" id="panc:E2636_03610"/>
<proteinExistence type="predicted"/>
<keyword evidence="1" id="KW-0472">Membrane</keyword>
<evidence type="ECO:0000259" key="2">
    <source>
        <dbReference type="Pfam" id="PF13038"/>
    </source>
</evidence>
<reference evidence="3 4" key="1">
    <citation type="submission" date="2019-03" db="EMBL/GenBank/DDBJ databases">
        <title>Complete genome sequence of Paenisporosarcina antarctica CGMCC 1.6503T.</title>
        <authorList>
            <person name="Rong J.-C."/>
            <person name="Chi N.-Y."/>
            <person name="Zhang Q.-F."/>
        </authorList>
    </citation>
    <scope>NUCLEOTIDE SEQUENCE [LARGE SCALE GENOMIC DNA]</scope>
    <source>
        <strain evidence="3 4">CGMCC 1.6503</strain>
    </source>
</reference>
<evidence type="ECO:0000313" key="4">
    <source>
        <dbReference type="Proteomes" id="UP000294292"/>
    </source>
</evidence>
<keyword evidence="1" id="KW-1133">Transmembrane helix</keyword>
<name>A0A4P6ZVC2_9BACL</name>
<protein>
    <submittedName>
        <fullName evidence="3">DUF3899 domain-containing protein</fullName>
    </submittedName>
</protein>
<feature type="transmembrane region" description="Helical" evidence="1">
    <location>
        <begin position="35"/>
        <end position="61"/>
    </location>
</feature>
<sequence>MISRNKLLFTSIIVSLMVPFILYKSWSISIWIDSLFLVGLLLLIICSIMILIEGDFFTAFIKSSKHFLYRMSKKEQVIRESEKRPNHTVIYRKNFPSRKNFFEIGILFCVISLTVSIFSFI</sequence>
<feature type="domain" description="DUF3899" evidence="2">
    <location>
        <begin position="32"/>
        <end position="119"/>
    </location>
</feature>
<dbReference type="InterPro" id="IPR025007">
    <property type="entry name" value="DUF3899"/>
</dbReference>
<evidence type="ECO:0000313" key="3">
    <source>
        <dbReference type="EMBL" id="QBP40291.1"/>
    </source>
</evidence>